<dbReference type="EMBL" id="JAAPAO010000017">
    <property type="protein sequence ID" value="KAF4677285.1"/>
    <property type="molecule type" value="Genomic_DNA"/>
</dbReference>
<name>A0A7J6N0B9_PERCH</name>
<evidence type="ECO:0000256" key="2">
    <source>
        <dbReference type="SAM" id="Phobius"/>
    </source>
</evidence>
<feature type="transmembrane region" description="Helical" evidence="2">
    <location>
        <begin position="47"/>
        <end position="65"/>
    </location>
</feature>
<keyword evidence="2" id="KW-0472">Membrane</keyword>
<protein>
    <submittedName>
        <fullName evidence="3">Uncharacterized protein</fullName>
    </submittedName>
</protein>
<proteinExistence type="predicted"/>
<gene>
    <name evidence="3" type="ORF">FOL47_002524</name>
</gene>
<keyword evidence="4" id="KW-1185">Reference proteome</keyword>
<organism evidence="3 4">
    <name type="scientific">Perkinsus chesapeaki</name>
    <name type="common">Clam parasite</name>
    <name type="synonym">Perkinsus andrewsi</name>
    <dbReference type="NCBI Taxonomy" id="330153"/>
    <lineage>
        <taxon>Eukaryota</taxon>
        <taxon>Sar</taxon>
        <taxon>Alveolata</taxon>
        <taxon>Perkinsozoa</taxon>
        <taxon>Perkinsea</taxon>
        <taxon>Perkinsida</taxon>
        <taxon>Perkinsidae</taxon>
        <taxon>Perkinsus</taxon>
    </lineage>
</organism>
<evidence type="ECO:0000256" key="1">
    <source>
        <dbReference type="SAM" id="Coils"/>
    </source>
</evidence>
<keyword evidence="1" id="KW-0175">Coiled coil</keyword>
<keyword evidence="2" id="KW-1133">Transmembrane helix</keyword>
<reference evidence="3 4" key="1">
    <citation type="submission" date="2020-04" db="EMBL/GenBank/DDBJ databases">
        <title>Perkinsus chesapeaki whole genome sequence.</title>
        <authorList>
            <person name="Bogema D.R."/>
        </authorList>
    </citation>
    <scope>NUCLEOTIDE SEQUENCE [LARGE SCALE GENOMIC DNA]</scope>
    <source>
        <strain evidence="3">ATCC PRA-425</strain>
    </source>
</reference>
<feature type="coiled-coil region" evidence="1">
    <location>
        <begin position="67"/>
        <end position="108"/>
    </location>
</feature>
<dbReference type="Proteomes" id="UP000591131">
    <property type="component" value="Unassembled WGS sequence"/>
</dbReference>
<sequence length="214" mass="22911">MSSTSTINKPSMVTKVSIDHFGAFGLIDDSHARSRITRALKEVKGRLPYIACAAVVLSTLTYATLRVRFLRWQVDALKAEVEKAQTDLKGLQVEVDSKNSELEALKKRWQTAARVLSSRAALSGKMQNSSSLAVSKLEGGAASCSFGSRVVNAAASSGATKMAAAAAIMWMLRLRVSAGGSVQLRGGNNAMYCYISITMIGPHIKAKFGLSRPQ</sequence>
<comment type="caution">
    <text evidence="3">The sequence shown here is derived from an EMBL/GenBank/DDBJ whole genome shotgun (WGS) entry which is preliminary data.</text>
</comment>
<evidence type="ECO:0000313" key="4">
    <source>
        <dbReference type="Proteomes" id="UP000591131"/>
    </source>
</evidence>
<evidence type="ECO:0000313" key="3">
    <source>
        <dbReference type="EMBL" id="KAF4677285.1"/>
    </source>
</evidence>
<keyword evidence="2" id="KW-0812">Transmembrane</keyword>
<accession>A0A7J6N0B9</accession>
<dbReference type="OrthoDB" id="10593195at2759"/>
<dbReference type="AlphaFoldDB" id="A0A7J6N0B9"/>